<organism evidence="1 2">
    <name type="scientific">Rotaria magnacalcarata</name>
    <dbReference type="NCBI Taxonomy" id="392030"/>
    <lineage>
        <taxon>Eukaryota</taxon>
        <taxon>Metazoa</taxon>
        <taxon>Spiralia</taxon>
        <taxon>Gnathifera</taxon>
        <taxon>Rotifera</taxon>
        <taxon>Eurotatoria</taxon>
        <taxon>Bdelloidea</taxon>
        <taxon>Philodinida</taxon>
        <taxon>Philodinidae</taxon>
        <taxon>Rotaria</taxon>
    </lineage>
</organism>
<reference evidence="1" key="1">
    <citation type="submission" date="2021-02" db="EMBL/GenBank/DDBJ databases">
        <authorList>
            <person name="Nowell W R."/>
        </authorList>
    </citation>
    <scope>NUCLEOTIDE SEQUENCE</scope>
</reference>
<gene>
    <name evidence="1" type="ORF">SMN809_LOCUS38179</name>
</gene>
<sequence>MNNWLTSTLQTVREKSFDVFDFVRKDLSDFTTTVKSDTETYLNKIKHQPSSTSITSQSKNELGKTMVPSAPVDRFQINFIFSSLLRRIKIKL</sequence>
<protein>
    <submittedName>
        <fullName evidence="1">Uncharacterized protein</fullName>
    </submittedName>
</protein>
<evidence type="ECO:0000313" key="1">
    <source>
        <dbReference type="EMBL" id="CAF4578741.1"/>
    </source>
</evidence>
<name>A0A8S2YZV6_9BILA</name>
<accession>A0A8S2YZV6</accession>
<dbReference type="EMBL" id="CAJOBI010098990">
    <property type="protein sequence ID" value="CAF4578741.1"/>
    <property type="molecule type" value="Genomic_DNA"/>
</dbReference>
<comment type="caution">
    <text evidence="1">The sequence shown here is derived from an EMBL/GenBank/DDBJ whole genome shotgun (WGS) entry which is preliminary data.</text>
</comment>
<proteinExistence type="predicted"/>
<dbReference type="AlphaFoldDB" id="A0A8S2YZV6"/>
<evidence type="ECO:0000313" key="2">
    <source>
        <dbReference type="Proteomes" id="UP000676336"/>
    </source>
</evidence>
<dbReference type="Proteomes" id="UP000676336">
    <property type="component" value="Unassembled WGS sequence"/>
</dbReference>